<evidence type="ECO:0000256" key="1">
    <source>
        <dbReference type="ARBA" id="ARBA00001957"/>
    </source>
</evidence>
<dbReference type="SMART" id="SM00824">
    <property type="entry name" value="PKS_TE"/>
    <property type="match status" value="1"/>
</dbReference>
<feature type="compositionally biased region" description="Low complexity" evidence="6">
    <location>
        <begin position="615"/>
        <end position="637"/>
    </location>
</feature>
<dbReference type="Gene3D" id="3.40.50.12780">
    <property type="entry name" value="N-terminal domain of ligase-like"/>
    <property type="match status" value="1"/>
</dbReference>
<name>A0ABP5PSI4_9ACTN</name>
<evidence type="ECO:0000313" key="9">
    <source>
        <dbReference type="EMBL" id="GAA2213563.1"/>
    </source>
</evidence>
<keyword evidence="3" id="KW-0597">Phosphoprotein</keyword>
<dbReference type="Pfam" id="PF00109">
    <property type="entry name" value="ketoacyl-synt"/>
    <property type="match status" value="1"/>
</dbReference>
<feature type="region of interest" description="Disordered" evidence="6">
    <location>
        <begin position="531"/>
        <end position="559"/>
    </location>
</feature>
<organism evidence="9 10">
    <name type="scientific">Nonomuraea monospora</name>
    <dbReference type="NCBI Taxonomy" id="568818"/>
    <lineage>
        <taxon>Bacteria</taxon>
        <taxon>Bacillati</taxon>
        <taxon>Actinomycetota</taxon>
        <taxon>Actinomycetes</taxon>
        <taxon>Streptosporangiales</taxon>
        <taxon>Streptosporangiaceae</taxon>
        <taxon>Nonomuraea</taxon>
    </lineage>
</organism>
<dbReference type="InterPro" id="IPR020802">
    <property type="entry name" value="TesA-like"/>
</dbReference>
<evidence type="ECO:0008006" key="11">
    <source>
        <dbReference type="Google" id="ProtNLM"/>
    </source>
</evidence>
<evidence type="ECO:0000256" key="6">
    <source>
        <dbReference type="SAM" id="MobiDB-lite"/>
    </source>
</evidence>
<dbReference type="InterPro" id="IPR023213">
    <property type="entry name" value="CAT-like_dom_sf"/>
</dbReference>
<feature type="region of interest" description="Disordered" evidence="6">
    <location>
        <begin position="741"/>
        <end position="766"/>
    </location>
</feature>
<dbReference type="SMART" id="SM00825">
    <property type="entry name" value="PKS_KS"/>
    <property type="match status" value="1"/>
</dbReference>
<dbReference type="Pfam" id="PF00975">
    <property type="entry name" value="Thioesterase"/>
    <property type="match status" value="1"/>
</dbReference>
<keyword evidence="10" id="KW-1185">Reference proteome</keyword>
<dbReference type="InterPro" id="IPR010071">
    <property type="entry name" value="AA_adenyl_dom"/>
</dbReference>
<dbReference type="InterPro" id="IPR001227">
    <property type="entry name" value="Ac_transferase_dom_sf"/>
</dbReference>
<evidence type="ECO:0000259" key="7">
    <source>
        <dbReference type="PROSITE" id="PS50075"/>
    </source>
</evidence>
<feature type="region of interest" description="Disordered" evidence="6">
    <location>
        <begin position="614"/>
        <end position="640"/>
    </location>
</feature>
<dbReference type="InterPro" id="IPR042099">
    <property type="entry name" value="ANL_N_sf"/>
</dbReference>
<dbReference type="InterPro" id="IPR014031">
    <property type="entry name" value="Ketoacyl_synth_C"/>
</dbReference>
<keyword evidence="4" id="KW-0808">Transferase</keyword>
<accession>A0ABP5PSI4</accession>
<dbReference type="SUPFAM" id="SSF47336">
    <property type="entry name" value="ACP-like"/>
    <property type="match status" value="2"/>
</dbReference>
<dbReference type="Gene3D" id="3.40.366.10">
    <property type="entry name" value="Malonyl-Coenzyme A Acyl Carrier Protein, domain 2"/>
    <property type="match status" value="1"/>
</dbReference>
<dbReference type="Gene3D" id="1.10.1240.100">
    <property type="match status" value="1"/>
</dbReference>
<dbReference type="PROSITE" id="PS52004">
    <property type="entry name" value="KS3_2"/>
    <property type="match status" value="1"/>
</dbReference>
<dbReference type="Gene3D" id="3.30.559.30">
    <property type="entry name" value="Nonribosomal peptide synthetase, condensation domain"/>
    <property type="match status" value="1"/>
</dbReference>
<dbReference type="Pfam" id="PF02801">
    <property type="entry name" value="Ketoacyl-synt_C"/>
    <property type="match status" value="1"/>
</dbReference>
<evidence type="ECO:0000256" key="2">
    <source>
        <dbReference type="ARBA" id="ARBA00022450"/>
    </source>
</evidence>
<dbReference type="Gene3D" id="3.40.50.1820">
    <property type="entry name" value="alpha/beta hydrolase"/>
    <property type="match status" value="1"/>
</dbReference>
<gene>
    <name evidence="9" type="ORF">GCM10009850_090260</name>
</gene>
<dbReference type="PROSITE" id="PS50075">
    <property type="entry name" value="CARRIER"/>
    <property type="match status" value="2"/>
</dbReference>
<dbReference type="SMART" id="SM00823">
    <property type="entry name" value="PKS_PP"/>
    <property type="match status" value="2"/>
</dbReference>
<dbReference type="InterPro" id="IPR001242">
    <property type="entry name" value="Condensation_dom"/>
</dbReference>
<dbReference type="InterPro" id="IPR014030">
    <property type="entry name" value="Ketoacyl_synth_N"/>
</dbReference>
<evidence type="ECO:0000256" key="5">
    <source>
        <dbReference type="ARBA" id="ARBA00029443"/>
    </source>
</evidence>
<protein>
    <recommendedName>
        <fullName evidence="11">Amino acid adenylation domain-containing protein</fullName>
    </recommendedName>
</protein>
<dbReference type="InterPro" id="IPR020841">
    <property type="entry name" value="PKS_Beta-ketoAc_synthase_dom"/>
</dbReference>
<feature type="region of interest" description="Disordered" evidence="6">
    <location>
        <begin position="1431"/>
        <end position="1458"/>
    </location>
</feature>
<evidence type="ECO:0000256" key="3">
    <source>
        <dbReference type="ARBA" id="ARBA00022553"/>
    </source>
</evidence>
<evidence type="ECO:0000259" key="8">
    <source>
        <dbReference type="PROSITE" id="PS52004"/>
    </source>
</evidence>
<dbReference type="SUPFAM" id="SSF53474">
    <property type="entry name" value="alpha/beta-Hydrolases"/>
    <property type="match status" value="1"/>
</dbReference>
<dbReference type="Gene3D" id="3.30.559.10">
    <property type="entry name" value="Chloramphenicol acetyltransferase-like domain"/>
    <property type="match status" value="1"/>
</dbReference>
<dbReference type="InterPro" id="IPR000873">
    <property type="entry name" value="AMP-dep_synth/lig_dom"/>
</dbReference>
<dbReference type="CDD" id="cd00833">
    <property type="entry name" value="PKS"/>
    <property type="match status" value="1"/>
</dbReference>
<evidence type="ECO:0000256" key="4">
    <source>
        <dbReference type="ARBA" id="ARBA00022679"/>
    </source>
</evidence>
<dbReference type="EMBL" id="BAAAQX010000033">
    <property type="protein sequence ID" value="GAA2213563.1"/>
    <property type="molecule type" value="Genomic_DNA"/>
</dbReference>
<dbReference type="PANTHER" id="PTHR45527:SF1">
    <property type="entry name" value="FATTY ACID SYNTHASE"/>
    <property type="match status" value="1"/>
</dbReference>
<comment type="cofactor">
    <cofactor evidence="1">
        <name>pantetheine 4'-phosphate</name>
        <dbReference type="ChEBI" id="CHEBI:47942"/>
    </cofactor>
</comment>
<dbReference type="Pfam" id="PF22621">
    <property type="entry name" value="CurL-like_PKS_C"/>
    <property type="match status" value="1"/>
</dbReference>
<dbReference type="Pfam" id="PF13193">
    <property type="entry name" value="AMP-binding_C"/>
    <property type="match status" value="1"/>
</dbReference>
<dbReference type="InterPro" id="IPR001031">
    <property type="entry name" value="Thioesterase"/>
</dbReference>
<dbReference type="SMART" id="SM01294">
    <property type="entry name" value="PKS_PP_betabranch"/>
    <property type="match status" value="1"/>
</dbReference>
<dbReference type="Proteomes" id="UP001499843">
    <property type="component" value="Unassembled WGS sequence"/>
</dbReference>
<keyword evidence="2" id="KW-0596">Phosphopantetheine</keyword>
<dbReference type="NCBIfam" id="TIGR01733">
    <property type="entry name" value="AA-adenyl-dom"/>
    <property type="match status" value="1"/>
</dbReference>
<dbReference type="InterPro" id="IPR025110">
    <property type="entry name" value="AMP-bd_C"/>
</dbReference>
<feature type="domain" description="Carrier" evidence="7">
    <location>
        <begin position="1860"/>
        <end position="1935"/>
    </location>
</feature>
<reference evidence="10" key="1">
    <citation type="journal article" date="2019" name="Int. J. Syst. Evol. Microbiol.">
        <title>The Global Catalogue of Microorganisms (GCM) 10K type strain sequencing project: providing services to taxonomists for standard genome sequencing and annotation.</title>
        <authorList>
            <consortium name="The Broad Institute Genomics Platform"/>
            <consortium name="The Broad Institute Genome Sequencing Center for Infectious Disease"/>
            <person name="Wu L."/>
            <person name="Ma J."/>
        </authorList>
    </citation>
    <scope>NUCLEOTIDE SEQUENCE [LARGE SCALE GENOMIC DNA]</scope>
    <source>
        <strain evidence="10">JCM 16114</strain>
    </source>
</reference>
<dbReference type="SUPFAM" id="SSF56801">
    <property type="entry name" value="Acetyl-CoA synthetase-like"/>
    <property type="match status" value="1"/>
</dbReference>
<proteinExistence type="inferred from homology"/>
<dbReference type="InterPro" id="IPR020806">
    <property type="entry name" value="PKS_PP-bd"/>
</dbReference>
<dbReference type="PROSITE" id="PS00455">
    <property type="entry name" value="AMP_BINDING"/>
    <property type="match status" value="1"/>
</dbReference>
<dbReference type="InterPro" id="IPR016039">
    <property type="entry name" value="Thiolase-like"/>
</dbReference>
<evidence type="ECO:0000313" key="10">
    <source>
        <dbReference type="Proteomes" id="UP001499843"/>
    </source>
</evidence>
<dbReference type="CDD" id="cd19531">
    <property type="entry name" value="LCL_NRPS-like"/>
    <property type="match status" value="1"/>
</dbReference>
<dbReference type="InterPro" id="IPR020845">
    <property type="entry name" value="AMP-binding_CS"/>
</dbReference>
<dbReference type="Pfam" id="PF00501">
    <property type="entry name" value="AMP-binding"/>
    <property type="match status" value="1"/>
</dbReference>
<feature type="domain" description="Ketosynthase family 3 (KS3)" evidence="8">
    <location>
        <begin position="3"/>
        <end position="414"/>
    </location>
</feature>
<dbReference type="Gene3D" id="3.30.70.3290">
    <property type="match status" value="1"/>
</dbReference>
<dbReference type="InterPro" id="IPR009081">
    <property type="entry name" value="PP-bd_ACP"/>
</dbReference>
<dbReference type="InterPro" id="IPR036736">
    <property type="entry name" value="ACP-like_sf"/>
</dbReference>
<dbReference type="InterPro" id="IPR029058">
    <property type="entry name" value="AB_hydrolase_fold"/>
</dbReference>
<comment type="caution">
    <text evidence="9">The sequence shown here is derived from an EMBL/GenBank/DDBJ whole genome shotgun (WGS) entry which is preliminary data.</text>
</comment>
<dbReference type="Gene3D" id="3.40.47.10">
    <property type="match status" value="1"/>
</dbReference>
<dbReference type="SUPFAM" id="SSF52777">
    <property type="entry name" value="CoA-dependent acyltransferases"/>
    <property type="match status" value="2"/>
</dbReference>
<dbReference type="CDD" id="cd05930">
    <property type="entry name" value="A_NRPS"/>
    <property type="match status" value="1"/>
</dbReference>
<feature type="domain" description="Carrier" evidence="7">
    <location>
        <begin position="764"/>
        <end position="839"/>
    </location>
</feature>
<dbReference type="PROSITE" id="PS00012">
    <property type="entry name" value="PHOSPHOPANTETHEINE"/>
    <property type="match status" value="2"/>
</dbReference>
<dbReference type="Pfam" id="PF00550">
    <property type="entry name" value="PP-binding"/>
    <property type="match status" value="2"/>
</dbReference>
<sequence>MPEAPIAIVGLAVTLPDAADFEQFHANLSSGLCSVRPVSRWRRWFTNEPLDVDYPMGSVDRIDLFDNEFFRVSDADALAMDPQQRAALELAWRAMEDAGIRRRVLGEGRTGVFLSAATSGYGRLLGRTTTLSMLGTAPAAIAGRVSYHLGLRGPSVAVETGCSGSLVAVAQAVDALRAGRCDHAFAGGVSLRVSLPTWEAMANTEIMSADGLCRAFDADADGTADGEGGAVLLLKPLERALRDRDNIHAVIRSVVVNHNAARAVGLSAPSTQAQVELLLDAWQEAGISPRDLDFVEAHGSGTPLGDAVELSALATAFGQAGVPGHACAVGSVKTNIGHLDQAAGIAGLVKAVVALENRTIYPSLHYRTPNPDAVLDGSGIAVSVTAAALGEGERAAGVSSFSLTGTNAHAVVTTPPPRERGGRERASGQVVTLSARSVAALERHCERMAEYVEDRAGLSLGDLAYTLNAGREEFPVRHAWVVRDTAEFVRQARSGAEGRLRPATAVASNLVVVLPDEVELGEAGAGAVREGQVHEGQVHGAEARGGEARGGEARGGEARGVRAGLVRALAERGEQAPDGATEQELAYRLVVAAGLVPSGHVANGRGRHTLRAVQGTAAPPASEASPPPSGTGAAPGASEREAAPPIDLEGVRTAVATLQQEPTLFLVLGPGGSPLARAVEEAGAERMLRFPSSDLEQAVNTLVATASREGVPVDWERHHRHLSPRRVTLPTYPFERRRLWPLQPGQDRPDEHAATTSATPTAVRTPDDVEQALRRILGDVLKVPDLGPEPDYFSLGGNSILGLEVIDRIGRELGVRLPLPDLYFHPALVELTRHVVELQQSGGGAATGAVVTRREQADYPLSHGQESLWFLQRLDPDSSVYNVTIDMRLRGELDTAALRRAVSRLVERHEVLRSRYVPAADGQVRAVVDPPGEVELPVVELPESAGDRLAALVKELALTPYDLERGPLYRLALIRMGENDHLLVFGTHHSVDDGWSPAIVDRELSAFYLAETSGAEPDLPPLTIQYGDFATWQRNTLTGDTLAEKIGFWTGYLDQAQPLELPTDHPRPPKLGERGGHVFFTMTAEQLAGLRVLAQRERCTLFTATLTLYKALMHLYTGNQDLVMGTIVAGRDLPETRDMIGYFNNMVTIRTSARDRPSFRTLLRRLRRSFLSTIDHHDVPFTKVVEALRPPRDLSRHPIFQVGFTYQNIPRLPHRMGGLAQRRSYDQHFVYGLPPDRAPWDLNLTIWDIEGESSMTAVLEYSKDLFEHVTVERMGGHFLAVLDRVLATPDVPLAELGVLTEAEREDAMRHAVRPFDEGASLEEAHLLDVARRVAREDPGRAALVSGLGTVGYAELLGRARRRAYGLVARGVRPGDTVAMSLPRSEEAVVTILGAWLAGAAYLPLTADTPPARRKRLLATAGATLLVTDEHTAEHPAEHPGEHPAEHPGEHTHEHTGEVRTYRPEELDVDGDGVLPPPDLDRPAYVIFTSGSTGTPKGVLVAHRALTPFLAAWRALRDRAGTDLRVLSLATTAFDVFTGDVLRALGTGGSLVLAGEDAVRGPRELRATIEEFGVNTVELVPAHLRAELIDLLAESGGGLGGVRLLCCGLESWRESELRATRRYLDDDALIVNIFGVTEAAIDSLCSVHDASAAGPVDGDDRLVPVGRPYPGVRAYVLDEALRPAPAGVIGELHLGGGGLALGYAGQAALTADRFVPDPFAAVPGARMYRTGDLVRRRPGGELEFLGRVDDQIKVHGFRVEPGEIESSLRAHPDVLNAVVRARGSGRDAALIAFLVPARPRRTAGAKELRAFLRRTLPDYLVPHRYTWLAELPMAANGKVDLDALDALSAAVSEPASAGSVPPRDRAELSIVRRFERTLGLAPVGVHDNFFDLGGHSLLAVRLLTELEQELDVQLPLNVLFECPTPAALAQLVQSDAVLPAAASLVELSGGGPGTPVVLVPPSGGSPLSYYPFAKRLGEDRVVFGLSSVGLNGEDEPLEDAGTICERFVKTLTDHGLRGPLVVGGWSFGGTLAQELALRLGEAGIEVPLVVPIDAAPVDLRPHRLPGNEHELLRYLLVLDHDYVIPDEELDGLDADGRLARVLQLAQDEGHFSGAMTPGRLRVLLRLLRANEEAVLSHRPRRWDGELLLLRTAGGPEPGVNLARDLGWAAYAGRVAVREVPGTHFSVVPAEHQALGAALHAELLERRL</sequence>
<comment type="similarity">
    <text evidence="5">In the C-terminal section; belongs to the NRP synthetase family.</text>
</comment>
<dbReference type="InterPro" id="IPR006162">
    <property type="entry name" value="Ppantetheine_attach_site"/>
</dbReference>
<dbReference type="Gene3D" id="3.30.300.30">
    <property type="match status" value="1"/>
</dbReference>
<dbReference type="Pfam" id="PF00668">
    <property type="entry name" value="Condensation"/>
    <property type="match status" value="1"/>
</dbReference>
<dbReference type="RefSeq" id="WP_344489388.1">
    <property type="nucleotide sequence ID" value="NZ_BAAAQX010000033.1"/>
</dbReference>
<dbReference type="PANTHER" id="PTHR45527">
    <property type="entry name" value="NONRIBOSOMAL PEPTIDE SYNTHETASE"/>
    <property type="match status" value="1"/>
</dbReference>
<dbReference type="SUPFAM" id="SSF53901">
    <property type="entry name" value="Thiolase-like"/>
    <property type="match status" value="1"/>
</dbReference>
<dbReference type="Gene3D" id="1.10.1200.10">
    <property type="entry name" value="ACP-like"/>
    <property type="match status" value="2"/>
</dbReference>
<dbReference type="InterPro" id="IPR045851">
    <property type="entry name" value="AMP-bd_C_sf"/>
</dbReference>